<dbReference type="EMBL" id="OW240917">
    <property type="protein sequence ID" value="CAH2299938.1"/>
    <property type="molecule type" value="Genomic_DNA"/>
</dbReference>
<reference evidence="3" key="1">
    <citation type="submission" date="2022-03" db="EMBL/GenBank/DDBJ databases">
        <authorList>
            <person name="Alioto T."/>
            <person name="Alioto T."/>
            <person name="Gomez Garrido J."/>
        </authorList>
    </citation>
    <scope>NUCLEOTIDE SEQUENCE</scope>
</reference>
<evidence type="ECO:0000256" key="2">
    <source>
        <dbReference type="SAM" id="SignalP"/>
    </source>
</evidence>
<keyword evidence="1" id="KW-1133">Transmembrane helix</keyword>
<gene>
    <name evidence="3" type="ORF">PECUL_23A025564</name>
</gene>
<accession>A0AAD1WA91</accession>
<sequence length="1117" mass="128319">MEIPCTHWLDPRTPLFLICMVPLLCFAKETTCISKETKQPFLYEDFVRLHNLPKYAADSDISVEYMCTRPCTIHVDIMASSEFKTGILVFKKRWKNKKYLRATRTRTVSLVFPSITVYRTDYFSKNSIDVYYSVVRAWVVHNDNVRAGAKYSESILNATAKTFAVLEQIPLLQRPYRNHQICLSWYFEVTWMKREHSFFTCPYETDAVKVLDFPLASSSEHNGIIMMFNRFRNRELELRRQQLTDNNAKFTFSAWIFLLDFCPSKECGIIHHVDSKKMYTTPLLFLNQKGQVHVQVQLVTGVDVAMLANLQIPLYKWFRLDMTVYGRKIMLATHIGTDLQRNGHQTFNVADDIYFDDTSGFMVLGGSKYVLGIDGFFGPVKYYRLRTLEIDEISNPLLQEGIYQLIAGYYQRCATAQDIVRYYSDVIWQIHESQTEDTSKDDYIELYSKHGRKTTCPGIPWKQEERQQFSHLINFLKSIDLSDSTADILLDLGRDLYESSLNKLPFGVHHLGTALPSLVDASCLGYHKASYLLAVMNELGLGVPIDPDQGLLYSLVGAQASDRLALLKLGYSHFQGINNYPVDYSVSYAYYMSIAKKTPKDRWTKHEQAYVEAIRLMDDDMLKEQTREDDDLFLWLKQNAERGDARAQHRLAQMYFWGQQGVTKNTDAAVQWYERGALENNDPVLMYDYAILLFKGDAVPKNKKLALKLMKKSAAKGQNEALNGLGWYYHTFRKDYVKAAKYWKKAYIMGNADAAFNLGIMHLNGIYPGEPEINETRAYELITRASEGGHIEGTIHLAQYLFTGSLKGVARDPEAAIRWAKIVAEQNGLIGHVIRKALNAFLDGSLNEAFLYYALTAEAGIEVAQTNLAYICEEIPELTRLHVSNCVWRYYNFSVHQNNPSSFALLKMGDLYYFGSRKHPRNVDLSVRHYTQAALQGEAQGYYNLAQLLQEGISIPERFLQYLEIDQSFYGNNESLVMELYERCQSHSNEEVISPCSLVLLYQHVTAAWKLILHSAMIYVLGSFILSLAVTVFVRCIHVGQEMSESSENSNNMSDGENRGSSALAQSNLELAGLQRWYVHRWIQTMEQTLRRHREWLMTALFASICMVYVSFLMQSV</sequence>
<protein>
    <submittedName>
        <fullName evidence="3">Sel-1 homolog 3</fullName>
    </submittedName>
</protein>
<feature type="signal peptide" evidence="2">
    <location>
        <begin position="1"/>
        <end position="27"/>
    </location>
</feature>
<keyword evidence="2" id="KW-0732">Signal</keyword>
<dbReference type="PANTHER" id="PTHR44444:SF1">
    <property type="entry name" value="PROTEIN SEL-1 HOMOLOG 3"/>
    <property type="match status" value="1"/>
</dbReference>
<dbReference type="PANTHER" id="PTHR44444">
    <property type="entry name" value="PROTEIN SEL-1 HOMOLOG 3"/>
    <property type="match status" value="1"/>
</dbReference>
<dbReference type="Pfam" id="PF08238">
    <property type="entry name" value="Sel1"/>
    <property type="match status" value="8"/>
</dbReference>
<keyword evidence="4" id="KW-1185">Reference proteome</keyword>
<dbReference type="Gene3D" id="1.25.40.10">
    <property type="entry name" value="Tetratricopeptide repeat domain"/>
    <property type="match status" value="4"/>
</dbReference>
<keyword evidence="1" id="KW-0812">Transmembrane</keyword>
<evidence type="ECO:0000256" key="1">
    <source>
        <dbReference type="SAM" id="Phobius"/>
    </source>
</evidence>
<dbReference type="AlphaFoldDB" id="A0AAD1WA91"/>
<dbReference type="InterPro" id="IPR006597">
    <property type="entry name" value="Sel1-like"/>
</dbReference>
<dbReference type="InterPro" id="IPR042756">
    <property type="entry name" value="Sel-1L3"/>
</dbReference>
<dbReference type="SMART" id="SM00671">
    <property type="entry name" value="SEL1"/>
    <property type="match status" value="8"/>
</dbReference>
<proteinExistence type="predicted"/>
<evidence type="ECO:0000313" key="3">
    <source>
        <dbReference type="EMBL" id="CAH2299938.1"/>
    </source>
</evidence>
<dbReference type="Proteomes" id="UP001295444">
    <property type="component" value="Chromosome 06"/>
</dbReference>
<evidence type="ECO:0000313" key="4">
    <source>
        <dbReference type="Proteomes" id="UP001295444"/>
    </source>
</evidence>
<feature type="transmembrane region" description="Helical" evidence="1">
    <location>
        <begin position="1096"/>
        <end position="1114"/>
    </location>
</feature>
<dbReference type="InterPro" id="IPR011990">
    <property type="entry name" value="TPR-like_helical_dom_sf"/>
</dbReference>
<feature type="transmembrane region" description="Helical" evidence="1">
    <location>
        <begin position="1011"/>
        <end position="1034"/>
    </location>
</feature>
<keyword evidence="1" id="KW-0472">Membrane</keyword>
<name>A0AAD1WA91_PELCU</name>
<dbReference type="SUPFAM" id="SSF81901">
    <property type="entry name" value="HCP-like"/>
    <property type="match status" value="3"/>
</dbReference>
<feature type="chain" id="PRO_5042018459" evidence="2">
    <location>
        <begin position="28"/>
        <end position="1117"/>
    </location>
</feature>
<organism evidence="3 4">
    <name type="scientific">Pelobates cultripes</name>
    <name type="common">Western spadefoot toad</name>
    <dbReference type="NCBI Taxonomy" id="61616"/>
    <lineage>
        <taxon>Eukaryota</taxon>
        <taxon>Metazoa</taxon>
        <taxon>Chordata</taxon>
        <taxon>Craniata</taxon>
        <taxon>Vertebrata</taxon>
        <taxon>Euteleostomi</taxon>
        <taxon>Amphibia</taxon>
        <taxon>Batrachia</taxon>
        <taxon>Anura</taxon>
        <taxon>Pelobatoidea</taxon>
        <taxon>Pelobatidae</taxon>
        <taxon>Pelobates</taxon>
    </lineage>
</organism>